<dbReference type="Proteomes" id="UP000308197">
    <property type="component" value="Unassembled WGS sequence"/>
</dbReference>
<evidence type="ECO:0000313" key="2">
    <source>
        <dbReference type="Proteomes" id="UP000308197"/>
    </source>
</evidence>
<name>A0A5C3PMS7_9APHY</name>
<accession>A0A5C3PMS7</accession>
<dbReference type="EMBL" id="ML211160">
    <property type="protein sequence ID" value="TFK87293.1"/>
    <property type="molecule type" value="Genomic_DNA"/>
</dbReference>
<gene>
    <name evidence="1" type="ORF">K466DRAFT_117094</name>
</gene>
<evidence type="ECO:0000313" key="1">
    <source>
        <dbReference type="EMBL" id="TFK87293.1"/>
    </source>
</evidence>
<protein>
    <submittedName>
        <fullName evidence="1">Uncharacterized protein</fullName>
    </submittedName>
</protein>
<dbReference type="InParanoid" id="A0A5C3PMS7"/>
<proteinExistence type="predicted"/>
<dbReference type="AlphaFoldDB" id="A0A5C3PMS7"/>
<sequence length="290" mass="31782">MRPMKSVLCKGSRSQDARSAWWALTGADGGKDDVQIVSCFNSAATLLALDGTCLDSRCTRGRHESQFRHEQPDLNRACRQAVCAVLAPVHVLLPYTHSSAPARTTCSQRILSAGRGCLVRSVGAHAIWYRGAVRLRRAMSCECQVRHVPEYDYFCGTQDVRCVGIWASVQRTLPSHAEERERQGPCVTGNFPKRCDMTDWTSSATNLVTHVRFHAWSAHACPCPSSPCPDECNIAHLSGSLVTPRRCFSASLAKSPHLPAAHVQIISLLEQLSSPDSWECAGPEISPSTR</sequence>
<reference evidence="1 2" key="1">
    <citation type="journal article" date="2019" name="Nat. Ecol. Evol.">
        <title>Megaphylogeny resolves global patterns of mushroom evolution.</title>
        <authorList>
            <person name="Varga T."/>
            <person name="Krizsan K."/>
            <person name="Foldi C."/>
            <person name="Dima B."/>
            <person name="Sanchez-Garcia M."/>
            <person name="Sanchez-Ramirez S."/>
            <person name="Szollosi G.J."/>
            <person name="Szarkandi J.G."/>
            <person name="Papp V."/>
            <person name="Albert L."/>
            <person name="Andreopoulos W."/>
            <person name="Angelini C."/>
            <person name="Antonin V."/>
            <person name="Barry K.W."/>
            <person name="Bougher N.L."/>
            <person name="Buchanan P."/>
            <person name="Buyck B."/>
            <person name="Bense V."/>
            <person name="Catcheside P."/>
            <person name="Chovatia M."/>
            <person name="Cooper J."/>
            <person name="Damon W."/>
            <person name="Desjardin D."/>
            <person name="Finy P."/>
            <person name="Geml J."/>
            <person name="Haridas S."/>
            <person name="Hughes K."/>
            <person name="Justo A."/>
            <person name="Karasinski D."/>
            <person name="Kautmanova I."/>
            <person name="Kiss B."/>
            <person name="Kocsube S."/>
            <person name="Kotiranta H."/>
            <person name="LaButti K.M."/>
            <person name="Lechner B.E."/>
            <person name="Liimatainen K."/>
            <person name="Lipzen A."/>
            <person name="Lukacs Z."/>
            <person name="Mihaltcheva S."/>
            <person name="Morgado L.N."/>
            <person name="Niskanen T."/>
            <person name="Noordeloos M.E."/>
            <person name="Ohm R.A."/>
            <person name="Ortiz-Santana B."/>
            <person name="Ovrebo C."/>
            <person name="Racz N."/>
            <person name="Riley R."/>
            <person name="Savchenko A."/>
            <person name="Shiryaev A."/>
            <person name="Soop K."/>
            <person name="Spirin V."/>
            <person name="Szebenyi C."/>
            <person name="Tomsovsky M."/>
            <person name="Tulloss R.E."/>
            <person name="Uehling J."/>
            <person name="Grigoriev I.V."/>
            <person name="Vagvolgyi C."/>
            <person name="Papp T."/>
            <person name="Martin F.M."/>
            <person name="Miettinen O."/>
            <person name="Hibbett D.S."/>
            <person name="Nagy L.G."/>
        </authorList>
    </citation>
    <scope>NUCLEOTIDE SEQUENCE [LARGE SCALE GENOMIC DNA]</scope>
    <source>
        <strain evidence="1 2">HHB13444</strain>
    </source>
</reference>
<keyword evidence="2" id="KW-1185">Reference proteome</keyword>
<organism evidence="1 2">
    <name type="scientific">Polyporus arcularius HHB13444</name>
    <dbReference type="NCBI Taxonomy" id="1314778"/>
    <lineage>
        <taxon>Eukaryota</taxon>
        <taxon>Fungi</taxon>
        <taxon>Dikarya</taxon>
        <taxon>Basidiomycota</taxon>
        <taxon>Agaricomycotina</taxon>
        <taxon>Agaricomycetes</taxon>
        <taxon>Polyporales</taxon>
        <taxon>Polyporaceae</taxon>
        <taxon>Polyporus</taxon>
    </lineage>
</organism>